<protein>
    <submittedName>
        <fullName evidence="2">Uncharacterized protein</fullName>
    </submittedName>
</protein>
<gene>
    <name evidence="2" type="ORF">DI616_15195</name>
</gene>
<dbReference type="EMBL" id="VAFL01000014">
    <property type="protein sequence ID" value="TKW65284.1"/>
    <property type="molecule type" value="Genomic_DNA"/>
</dbReference>
<feature type="signal peptide" evidence="1">
    <location>
        <begin position="1"/>
        <end position="23"/>
    </location>
</feature>
<name>A0A533I4H5_PARDE</name>
<keyword evidence="1" id="KW-0732">Signal</keyword>
<organism evidence="2 3">
    <name type="scientific">Paracoccus denitrificans</name>
    <dbReference type="NCBI Taxonomy" id="266"/>
    <lineage>
        <taxon>Bacteria</taxon>
        <taxon>Pseudomonadati</taxon>
        <taxon>Pseudomonadota</taxon>
        <taxon>Alphaproteobacteria</taxon>
        <taxon>Rhodobacterales</taxon>
        <taxon>Paracoccaceae</taxon>
        <taxon>Paracoccus</taxon>
    </lineage>
</organism>
<sequence>MKYVASVALTALACGMLSTTADAQRAEPRRIEQCSLIIAGDQFIEGPCDFTMLDDDGSFQIMSTDGLFFAQVIVTAPGEGMGYWNEDAGANHAHSPLGQLSRDGACWSTPELEVCAR</sequence>
<dbReference type="AlphaFoldDB" id="A0A533I4H5"/>
<proteinExistence type="predicted"/>
<comment type="caution">
    <text evidence="2">The sequence shown here is derived from an EMBL/GenBank/DDBJ whole genome shotgun (WGS) entry which is preliminary data.</text>
</comment>
<feature type="chain" id="PRO_5022171042" evidence="1">
    <location>
        <begin position="24"/>
        <end position="117"/>
    </location>
</feature>
<evidence type="ECO:0000256" key="1">
    <source>
        <dbReference type="SAM" id="SignalP"/>
    </source>
</evidence>
<evidence type="ECO:0000313" key="2">
    <source>
        <dbReference type="EMBL" id="TKW65284.1"/>
    </source>
</evidence>
<accession>A0A533I4H5</accession>
<dbReference type="Proteomes" id="UP000315344">
    <property type="component" value="Unassembled WGS sequence"/>
</dbReference>
<evidence type="ECO:0000313" key="3">
    <source>
        <dbReference type="Proteomes" id="UP000315344"/>
    </source>
</evidence>
<reference evidence="2 3" key="1">
    <citation type="journal article" date="2017" name="Nat. Commun.">
        <title>In situ click chemistry generation of cyclooxygenase-2 inhibitors.</title>
        <authorList>
            <person name="Bhardwaj A."/>
            <person name="Kaur J."/>
            <person name="Wuest M."/>
            <person name="Wuest F."/>
        </authorList>
    </citation>
    <scope>NUCLEOTIDE SEQUENCE [LARGE SCALE GENOMIC DNA]</scope>
    <source>
        <strain evidence="2">S2_012_000_R3_94</strain>
    </source>
</reference>